<evidence type="ECO:0000313" key="2">
    <source>
        <dbReference type="Proteomes" id="UP000013280"/>
    </source>
</evidence>
<organism evidence="1 2">
    <name type="scientific">Ralstonia pickettii OR214</name>
    <dbReference type="NCBI Taxonomy" id="1264675"/>
    <lineage>
        <taxon>Bacteria</taxon>
        <taxon>Pseudomonadati</taxon>
        <taxon>Pseudomonadota</taxon>
        <taxon>Betaproteobacteria</taxon>
        <taxon>Burkholderiales</taxon>
        <taxon>Burkholderiaceae</taxon>
        <taxon>Ralstonia</taxon>
    </lineage>
</organism>
<gene>
    <name evidence="1" type="ORF">OR214_02688</name>
</gene>
<dbReference type="Proteomes" id="UP000013280">
    <property type="component" value="Unassembled WGS sequence"/>
</dbReference>
<sequence length="132" mass="14478">MANSKVKSAKTIGEENSERLRTWISETALDSIPINQFGYASRQRICALLGITRSTVDSNSTISALFHQLDASVLAHYSDTGRVPATTRPATAAGDYADLEARYIALKKQTAEVEAKLQRLRYLEDTGMLLGD</sequence>
<dbReference type="RefSeq" id="WP_004631300.1">
    <property type="nucleotide sequence ID" value="NZ_APMQ01000006.1"/>
</dbReference>
<accession>R0E6G9</accession>
<proteinExistence type="predicted"/>
<protein>
    <submittedName>
        <fullName evidence="1">Uncharacterized protein</fullName>
    </submittedName>
</protein>
<name>R0E6G9_RALPI</name>
<reference evidence="1 2" key="1">
    <citation type="journal article" date="2013" name="Genome Announc.">
        <title>Draft Genome Sequence for Ralstonia sp. Strain OR214, a Bacterium with Potential for Bioremediation.</title>
        <authorList>
            <person name="Utturkar S.M."/>
            <person name="Bollmann A."/>
            <person name="Brzoska R.M."/>
            <person name="Klingeman D.M."/>
            <person name="Epstein S.E."/>
            <person name="Palumbo A.V."/>
            <person name="Brown S.D."/>
        </authorList>
    </citation>
    <scope>NUCLEOTIDE SEQUENCE [LARGE SCALE GENOMIC DNA]</scope>
    <source>
        <strain evidence="1 2">OR214</strain>
    </source>
</reference>
<dbReference type="AlphaFoldDB" id="R0E6G9"/>
<comment type="caution">
    <text evidence="1">The sequence shown here is derived from an EMBL/GenBank/DDBJ whole genome shotgun (WGS) entry which is preliminary data.</text>
</comment>
<dbReference type="EMBL" id="APMQ01000006">
    <property type="protein sequence ID" value="ENZ77684.1"/>
    <property type="molecule type" value="Genomic_DNA"/>
</dbReference>
<evidence type="ECO:0000313" key="1">
    <source>
        <dbReference type="EMBL" id="ENZ77684.1"/>
    </source>
</evidence>